<dbReference type="RefSeq" id="WP_208814203.1">
    <property type="nucleotide sequence ID" value="NZ_WVUH01000115.1"/>
</dbReference>
<dbReference type="EMBL" id="WVUH01000115">
    <property type="protein sequence ID" value="MBO4207306.1"/>
    <property type="molecule type" value="Genomic_DNA"/>
</dbReference>
<name>A0ABS3VS06_MICEH</name>
<evidence type="ECO:0000313" key="2">
    <source>
        <dbReference type="EMBL" id="MBO4207306.1"/>
    </source>
</evidence>
<evidence type="ECO:0000313" key="3">
    <source>
        <dbReference type="Proteomes" id="UP000823521"/>
    </source>
</evidence>
<reference evidence="2 3" key="1">
    <citation type="submission" date="2019-12" db="EMBL/GenBank/DDBJ databases">
        <title>Whole genome sequencing of endophytic Actinobacterium Micromonospora sp. MPMI6T.</title>
        <authorList>
            <person name="Evv R."/>
            <person name="Podile A.R."/>
        </authorList>
    </citation>
    <scope>NUCLEOTIDE SEQUENCE [LARGE SCALE GENOMIC DNA]</scope>
    <source>
        <strain evidence="2 3">MPMI6</strain>
    </source>
</reference>
<feature type="region of interest" description="Disordered" evidence="1">
    <location>
        <begin position="80"/>
        <end position="127"/>
    </location>
</feature>
<feature type="compositionally biased region" description="Polar residues" evidence="1">
    <location>
        <begin position="80"/>
        <end position="93"/>
    </location>
</feature>
<evidence type="ECO:0000256" key="1">
    <source>
        <dbReference type="SAM" id="MobiDB-lite"/>
    </source>
</evidence>
<dbReference type="Proteomes" id="UP000823521">
    <property type="component" value="Unassembled WGS sequence"/>
</dbReference>
<organism evidence="2 3">
    <name type="scientific">Micromonospora echinofusca</name>
    <dbReference type="NCBI Taxonomy" id="47858"/>
    <lineage>
        <taxon>Bacteria</taxon>
        <taxon>Bacillati</taxon>
        <taxon>Actinomycetota</taxon>
        <taxon>Actinomycetes</taxon>
        <taxon>Micromonosporales</taxon>
        <taxon>Micromonosporaceae</taxon>
        <taxon>Micromonospora</taxon>
    </lineage>
</organism>
<evidence type="ECO:0008006" key="4">
    <source>
        <dbReference type="Google" id="ProtNLM"/>
    </source>
</evidence>
<proteinExistence type="predicted"/>
<sequence>MEHRVDTAAISTSSGAVRDLSVSVNAVRERLHDIRVQPGAFAEANELGVKVTAVVTSYVESLGRVRDSLEKLSEALDTVARNSEQTEQANTEAARTDPFAGVWQDIGSPPPAAQAATPTSSSPLTGA</sequence>
<comment type="caution">
    <text evidence="2">The sequence shown here is derived from an EMBL/GenBank/DDBJ whole genome shotgun (WGS) entry which is preliminary data.</text>
</comment>
<keyword evidence="3" id="KW-1185">Reference proteome</keyword>
<protein>
    <recommendedName>
        <fullName evidence="4">Excreted virulence factor EspC, type VII ESX diderm</fullName>
    </recommendedName>
</protein>
<gene>
    <name evidence="2" type="ORF">GSF22_14990</name>
</gene>
<feature type="compositionally biased region" description="Low complexity" evidence="1">
    <location>
        <begin position="113"/>
        <end position="127"/>
    </location>
</feature>
<accession>A0ABS3VS06</accession>